<dbReference type="Gene3D" id="3.40.50.2300">
    <property type="match status" value="1"/>
</dbReference>
<dbReference type="Proteomes" id="UP000243502">
    <property type="component" value="Chromosome 2"/>
</dbReference>
<dbReference type="KEGG" id="pter:C2L65_21195"/>
<evidence type="ECO:0000313" key="2">
    <source>
        <dbReference type="Proteomes" id="UP000243502"/>
    </source>
</evidence>
<dbReference type="AlphaFoldDB" id="A0A2I8ERF3"/>
<name>A0A2I8ERF3_9BURK</name>
<dbReference type="EMBL" id="CP026112">
    <property type="protein sequence ID" value="AUT62166.1"/>
    <property type="molecule type" value="Genomic_DNA"/>
</dbReference>
<evidence type="ECO:0000313" key="1">
    <source>
        <dbReference type="EMBL" id="AUT62166.1"/>
    </source>
</evidence>
<gene>
    <name evidence="1" type="ORF">C2L65_21195</name>
</gene>
<dbReference type="InterPro" id="IPR016919">
    <property type="entry name" value="UCP029416_PTP"/>
</dbReference>
<proteinExistence type="predicted"/>
<dbReference type="InterPro" id="IPR036196">
    <property type="entry name" value="Ptyr_pPase_sf"/>
</dbReference>
<dbReference type="PIRSF" id="PIRSF029416">
    <property type="entry name" value="UCP029416_PTP"/>
    <property type="match status" value="1"/>
</dbReference>
<dbReference type="RefSeq" id="WP_042313904.1">
    <property type="nucleotide sequence ID" value="NZ_CP026112.1"/>
</dbReference>
<dbReference type="SUPFAM" id="SSF52788">
    <property type="entry name" value="Phosphotyrosine protein phosphatases I"/>
    <property type="match status" value="1"/>
</dbReference>
<accession>A0A2I8ERF3</accession>
<dbReference type="OrthoDB" id="7210484at2"/>
<organism evidence="1 2">
    <name type="scientific">Paraburkholderia terrae</name>
    <dbReference type="NCBI Taxonomy" id="311230"/>
    <lineage>
        <taxon>Bacteria</taxon>
        <taxon>Pseudomonadati</taxon>
        <taxon>Pseudomonadota</taxon>
        <taxon>Betaproteobacteria</taxon>
        <taxon>Burkholderiales</taxon>
        <taxon>Burkholderiaceae</taxon>
        <taxon>Paraburkholderia</taxon>
    </lineage>
</organism>
<reference evidence="1 2" key="1">
    <citation type="submission" date="2018-01" db="EMBL/GenBank/DDBJ databases">
        <title>Species boundaries and ecological features among Paraburkholderia terrae DSMZ17804T, P. hospita DSMZ17164T and P. caribensis DSMZ13236T.</title>
        <authorList>
            <person name="Pratama A.A."/>
        </authorList>
    </citation>
    <scope>NUCLEOTIDE SEQUENCE [LARGE SCALE GENOMIC DNA]</scope>
    <source>
        <strain evidence="1 2">DSM 17804</strain>
    </source>
</reference>
<sequence>MRAALLICSRNRLRSPTAEALFSSWPGVETDSAGLAPDAAMIISMEQVLWADMNFVMERAHKARLSRKFGPSLKSKQIICLDIPDKYTFMQPELIAILERTAGKYLRRNQH</sequence>
<protein>
    <submittedName>
        <fullName evidence="1">Phosphotyrosine protein phosphatase</fullName>
    </submittedName>
</protein>